<dbReference type="Proteomes" id="UP000182737">
    <property type="component" value="Unassembled WGS sequence"/>
</dbReference>
<feature type="chain" id="PRO_5010344045" description="YD repeat-containing protein" evidence="1">
    <location>
        <begin position="20"/>
        <end position="284"/>
    </location>
</feature>
<feature type="signal peptide" evidence="1">
    <location>
        <begin position="1"/>
        <end position="19"/>
    </location>
</feature>
<protein>
    <recommendedName>
        <fullName evidence="4">YD repeat-containing protein</fullName>
    </recommendedName>
</protein>
<sequence length="284" mass="31371">MKKLLAFALTAGLSLSLFAADIFKYAPITGNVKAYTETDFTIATRFGTLYRTPSSKIMHIFDSNGKETTSSELTPKDAVINTISTTYDTAGNLVEQLCTSADGEVVWKNTYAYKNGLKVDASEYDRKGNLRARTIYTYENNLLADESSYDGEGALIWKTIYKYDDNNRIASVNEYNPDGSLGEKLEYNYTDSGAIDTIAKYDAFAGTQSSMVFRYATNGSLSEITTYDANKQVTKRTLIKYDAKGNANKVSEYSVAEKFGTTVNELTAMSEYTFEYVGGSADAK</sequence>
<name>A0A1I3I464_9SPIR</name>
<organism evidence="2 3">
    <name type="scientific">Treponema bryantii</name>
    <dbReference type="NCBI Taxonomy" id="163"/>
    <lineage>
        <taxon>Bacteria</taxon>
        <taxon>Pseudomonadati</taxon>
        <taxon>Spirochaetota</taxon>
        <taxon>Spirochaetia</taxon>
        <taxon>Spirochaetales</taxon>
        <taxon>Treponemataceae</taxon>
        <taxon>Treponema</taxon>
    </lineage>
</organism>
<dbReference type="Gene3D" id="2.180.10.10">
    <property type="entry name" value="RHS repeat-associated core"/>
    <property type="match status" value="1"/>
</dbReference>
<dbReference type="OrthoDB" id="356773at2"/>
<evidence type="ECO:0000256" key="1">
    <source>
        <dbReference type="SAM" id="SignalP"/>
    </source>
</evidence>
<evidence type="ECO:0008006" key="4">
    <source>
        <dbReference type="Google" id="ProtNLM"/>
    </source>
</evidence>
<accession>A0A1I3I464</accession>
<reference evidence="3" key="1">
    <citation type="submission" date="2016-10" db="EMBL/GenBank/DDBJ databases">
        <authorList>
            <person name="Varghese N."/>
            <person name="Submissions S."/>
        </authorList>
    </citation>
    <scope>NUCLEOTIDE SEQUENCE [LARGE SCALE GENOMIC DNA]</scope>
    <source>
        <strain evidence="3">XBD1002</strain>
    </source>
</reference>
<dbReference type="AlphaFoldDB" id="A0A1I3I464"/>
<evidence type="ECO:0000313" key="3">
    <source>
        <dbReference type="Proteomes" id="UP000182737"/>
    </source>
</evidence>
<keyword evidence="1" id="KW-0732">Signal</keyword>
<proteinExistence type="predicted"/>
<keyword evidence="3" id="KW-1185">Reference proteome</keyword>
<gene>
    <name evidence="2" type="ORF">SAMN04487775_101312</name>
</gene>
<evidence type="ECO:0000313" key="2">
    <source>
        <dbReference type="EMBL" id="SFI42756.1"/>
    </source>
</evidence>
<dbReference type="RefSeq" id="WP_074929900.1">
    <property type="nucleotide sequence ID" value="NZ_FORI01000001.1"/>
</dbReference>
<dbReference type="EMBL" id="FORI01000001">
    <property type="protein sequence ID" value="SFI42756.1"/>
    <property type="molecule type" value="Genomic_DNA"/>
</dbReference>